<organism evidence="1 2">
    <name type="scientific">Nocardioides flavescens</name>
    <dbReference type="NCBI Taxonomy" id="2691959"/>
    <lineage>
        <taxon>Bacteria</taxon>
        <taxon>Bacillati</taxon>
        <taxon>Actinomycetota</taxon>
        <taxon>Actinomycetes</taxon>
        <taxon>Propionibacteriales</taxon>
        <taxon>Nocardioidaceae</taxon>
        <taxon>Nocardioides</taxon>
    </lineage>
</organism>
<dbReference type="RefSeq" id="WP_160878566.1">
    <property type="nucleotide sequence ID" value="NZ_WUEK01000008.1"/>
</dbReference>
<evidence type="ECO:0000313" key="2">
    <source>
        <dbReference type="Proteomes" id="UP000473325"/>
    </source>
</evidence>
<dbReference type="AlphaFoldDB" id="A0A6L7F0L7"/>
<protein>
    <submittedName>
        <fullName evidence="1">DUF3037 domain-containing protein</fullName>
    </submittedName>
</protein>
<proteinExistence type="predicted"/>
<sequence>MSGGEAPRRLAYEYVVLRCVPRVDREEFLNVGVVLHCRMADFLAAQCHVDAARLHALDASLDVERVRESLAFVEAVCAGHPSAGAPGAERLTQRFGFLRAPRSTVIQPGPVHGGVTSDPGGELARLLGRLVG</sequence>
<comment type="caution">
    <text evidence="1">The sequence shown here is derived from an EMBL/GenBank/DDBJ whole genome shotgun (WGS) entry which is preliminary data.</text>
</comment>
<evidence type="ECO:0000313" key="1">
    <source>
        <dbReference type="EMBL" id="MXG90635.1"/>
    </source>
</evidence>
<dbReference type="Proteomes" id="UP000473325">
    <property type="component" value="Unassembled WGS sequence"/>
</dbReference>
<keyword evidence="2" id="KW-1185">Reference proteome</keyword>
<name>A0A6L7F0L7_9ACTN</name>
<gene>
    <name evidence="1" type="ORF">GRQ65_13855</name>
</gene>
<dbReference type="InterPro" id="IPR021398">
    <property type="entry name" value="DUF3037"/>
</dbReference>
<dbReference type="EMBL" id="WUEK01000008">
    <property type="protein sequence ID" value="MXG90635.1"/>
    <property type="molecule type" value="Genomic_DNA"/>
</dbReference>
<reference evidence="1 2" key="1">
    <citation type="submission" date="2019-12" db="EMBL/GenBank/DDBJ databases">
        <authorList>
            <person name="Kun Z."/>
        </authorList>
    </citation>
    <scope>NUCLEOTIDE SEQUENCE [LARGE SCALE GENOMIC DNA]</scope>
    <source>
        <strain evidence="1 2">YIM 123512</strain>
    </source>
</reference>
<dbReference type="Pfam" id="PF11236">
    <property type="entry name" value="DUF3037"/>
    <property type="match status" value="1"/>
</dbReference>
<accession>A0A6L7F0L7</accession>